<proteinExistence type="predicted"/>
<gene>
    <name evidence="1" type="primary">18</name>
    <name evidence="1" type="ORF">SEA_DAUBENSKI_19</name>
</gene>
<name>A0A5Q2WG08_9CAUD</name>
<dbReference type="GeneID" id="65122732"/>
<dbReference type="EMBL" id="MN444876">
    <property type="protein sequence ID" value="QGH76330.1"/>
    <property type="molecule type" value="Genomic_DNA"/>
</dbReference>
<evidence type="ECO:0000313" key="2">
    <source>
        <dbReference type="Proteomes" id="UP000375470"/>
    </source>
</evidence>
<dbReference type="Proteomes" id="UP000375470">
    <property type="component" value="Segment"/>
</dbReference>
<evidence type="ECO:0000313" key="1">
    <source>
        <dbReference type="EMBL" id="QGH76330.1"/>
    </source>
</evidence>
<keyword evidence="2" id="KW-1185">Reference proteome</keyword>
<sequence length="115" mass="13830">MLDWSHRQGRNIMAKGLRMGQRRRNKHWVNVYLIDRACGGSEEGGWWFNYGENIEAWPHRSHRQAERTVEWAKTQRRYQGSNRSLYSVNHRLGDTVEILIENREGASWSDYRPWE</sequence>
<accession>A0A5Q2WG08</accession>
<dbReference type="KEGG" id="vg:65122732"/>
<reference evidence="1 2" key="1">
    <citation type="submission" date="2019-09" db="EMBL/GenBank/DDBJ databases">
        <authorList>
            <person name="Cummings J.R."/>
            <person name="Eaglin Z.M."/>
            <person name="Kluemper A.J."/>
            <person name="Powell E.A."/>
            <person name="Stamm J."/>
            <person name="Thompson S.A."/>
            <person name="Tolsma S."/>
            <person name="Caruso S.M."/>
            <person name="Garlena R.A."/>
            <person name="Russell D.A."/>
            <person name="Pope W.H."/>
            <person name="Jacobs-Se D."/>
            <person name="Hatfull G.F."/>
        </authorList>
    </citation>
    <scope>NUCLEOTIDE SEQUENCE [LARGE SCALE GENOMIC DNA]</scope>
</reference>
<protein>
    <submittedName>
        <fullName evidence="1">Uncharacterized protein</fullName>
    </submittedName>
</protein>
<organism evidence="1 2">
    <name type="scientific">Streptomyces phage Daubenski</name>
    <dbReference type="NCBI Taxonomy" id="2653725"/>
    <lineage>
        <taxon>Viruses</taxon>
        <taxon>Duplodnaviria</taxon>
        <taxon>Heunggongvirae</taxon>
        <taxon>Uroviricota</taxon>
        <taxon>Caudoviricetes</taxon>
        <taxon>Stanwilliamsviridae</taxon>
        <taxon>Boydwoodruffvirinae</taxon>
        <taxon>Samistivirus</taxon>
        <taxon>Samistivirus daubenski</taxon>
    </lineage>
</organism>
<dbReference type="RefSeq" id="YP_010104783.1">
    <property type="nucleotide sequence ID" value="NC_055822.1"/>
</dbReference>